<sequence length="1367" mass="149593">MAPIPPPPFDVVDQQQKQQHHHLHLRDYQAMPPPSSSSPSPSSPSSSSPYHSLYDSSNSTVPSTPPSKSPLTYSQSLLRSFLASRAGTASPTPSHVRGQQSPSHNYARSNSNQILSQHRPETMRVLSPSPSPSRSPAPSTAAAAGTGTGATAAAVGSTGTKTGVAEHSSPVRTPLSGIEQNNQLLRERRSGGGGGSNGHAHHHARGHGHGHGRGHKHGWSVGDINIAPYSSTASAVATSSVNVNAIGHTIGNDENAESTAEIEKRGRKHPETQAVNESCAVSPSPSKRGRSKSVISLNFFRDRSPEKKEKKEMRNKSRGRRYTIRSSKEDTAGTATPEQSPAKQRHSRASASLSPGKKSPKKTKSATNLSNLFRISTSRLRGSGAEEATDVPPSPTKSEKGKSPLYDINSRYDQFYQLDNPTPSKSKGKSHDHASLSSASSSFSSSHLRHHHHHHQHHHHINTANHHSSNPSLNESPTSQAWSSILNKPLTQPPASIDPSADPNPEATIAAEQHESRFSFSRAKSKSRSTSPVKQRTNTMDEDADGSGSGGSGGRGRSKSFMRSGMKRPKSDYLSGKGVIDLFRGTKGGNNGGEKEKEVQEQVDSAVPPPSPTKKIGSNVAALISVFNQREREKEKAAAAVPVPTPAPHQQQQYSQQQGQGQSTSQPNSQSSRKSNFKQKQQPQNWSQQDLDTAFEEMLESRNIPHNMRDKMRGLDVNIKTDFIQKHQHSDDLLVRSAAFGGSTTTLSGSGTGAGTGTGTGTGSANGSLQPPASDKSTHSRRSRRKGKGTSANREEAIDDSQDKSEKDTKSRRSRLRSRTFSKDSMKRPRSGSKSKRPKSTDGGHNNANASSSTIGAAGGSGRPASVRSFGSNKSGITAGSFGSTTGDGYISGTHIMAPEQPDDTFDPADFVHYLREVQKPEIVKIAKLHKLRLLLRNETVSWVDQFVWEGGMDEVIELLYRILAVEWREEHEDALLHETLLCLKALSTTAQGLKHLEDVEDRLFPTLLHMLFDEERKGPAEFTTRGIVISLLFTHLSAPPVEERAKRSDKILSFLRDPTAPKEEQPPTFIKNMHTVRPYKVWNREVTNTTREVFWIFLHHANVIPLPRRSCSSGRRKKMMMMKQQQQQAQIGNVPMNMDNGDETQHEYYDEDEEERENVHMYNDNNEHNDYRVTINNNNNNMVMNEGNGNDNDGDDDDDDTPYCVKFYPPPRAPVPAAPYVGGVEWDATNYIATHLDLMNGLIATQPTLDKRNALRNDLKISGFEKVMGQYLRTCKEKFYASVHDALRLWVAAAREDGWEYEDVRRGPRKEEVIIGNVGVASVVRVPGGAVVGGGKNGGKGKKEEPPRVDLETPTPRLSLNLNLGF</sequence>
<feature type="compositionally biased region" description="Low complexity" evidence="1">
    <location>
        <begin position="435"/>
        <end position="446"/>
    </location>
</feature>
<feature type="compositionally biased region" description="Basic residues" evidence="1">
    <location>
        <begin position="447"/>
        <end position="461"/>
    </location>
</feature>
<organism evidence="3 4">
    <name type="scientific">Ascosphaera apis ARSEF 7405</name>
    <dbReference type="NCBI Taxonomy" id="392613"/>
    <lineage>
        <taxon>Eukaryota</taxon>
        <taxon>Fungi</taxon>
        <taxon>Dikarya</taxon>
        <taxon>Ascomycota</taxon>
        <taxon>Pezizomycotina</taxon>
        <taxon>Eurotiomycetes</taxon>
        <taxon>Eurotiomycetidae</taxon>
        <taxon>Onygenales</taxon>
        <taxon>Ascosphaeraceae</taxon>
        <taxon>Ascosphaera</taxon>
    </lineage>
</organism>
<comment type="caution">
    <text evidence="3">The sequence shown here is derived from an EMBL/GenBank/DDBJ whole genome shotgun (WGS) entry which is preliminary data.</text>
</comment>
<feature type="region of interest" description="Disordered" evidence="1">
    <location>
        <begin position="513"/>
        <end position="616"/>
    </location>
</feature>
<feature type="region of interest" description="Disordered" evidence="1">
    <location>
        <begin position="1333"/>
        <end position="1355"/>
    </location>
</feature>
<evidence type="ECO:0000256" key="1">
    <source>
        <dbReference type="SAM" id="MobiDB-lite"/>
    </source>
</evidence>
<dbReference type="InterPro" id="IPR011989">
    <property type="entry name" value="ARM-like"/>
</dbReference>
<dbReference type="SMART" id="SM01140">
    <property type="entry name" value="Drf_GBD"/>
    <property type="match status" value="1"/>
</dbReference>
<feature type="compositionally biased region" description="Basic and acidic residues" evidence="1">
    <location>
        <begin position="1342"/>
        <end position="1352"/>
    </location>
</feature>
<name>A0A168BQA0_9EURO</name>
<feature type="compositionally biased region" description="Polar residues" evidence="1">
    <location>
        <begin position="471"/>
        <end position="481"/>
    </location>
</feature>
<feature type="compositionally biased region" description="Basic residues" evidence="1">
    <location>
        <begin position="779"/>
        <end position="788"/>
    </location>
</feature>
<feature type="compositionally biased region" description="Polar residues" evidence="1">
    <location>
        <begin position="368"/>
        <end position="380"/>
    </location>
</feature>
<protein>
    <submittedName>
        <fullName evidence="3">Armadillo-type fold protein</fullName>
    </submittedName>
</protein>
<keyword evidence="4" id="KW-1185">Reference proteome</keyword>
<dbReference type="GO" id="GO:0030036">
    <property type="term" value="P:actin cytoskeleton organization"/>
    <property type="evidence" value="ECO:0007669"/>
    <property type="project" value="InterPro"/>
</dbReference>
<feature type="compositionally biased region" description="Low complexity" evidence="1">
    <location>
        <begin position="37"/>
        <end position="49"/>
    </location>
</feature>
<proteinExistence type="predicted"/>
<evidence type="ECO:0000313" key="4">
    <source>
        <dbReference type="Proteomes" id="UP000242877"/>
    </source>
</evidence>
<dbReference type="VEuPathDB" id="FungiDB:AAP_01272"/>
<dbReference type="InterPro" id="IPR010473">
    <property type="entry name" value="GTPase-bd"/>
</dbReference>
<dbReference type="Proteomes" id="UP000242877">
    <property type="component" value="Unassembled WGS sequence"/>
</dbReference>
<dbReference type="GO" id="GO:0031267">
    <property type="term" value="F:small GTPase binding"/>
    <property type="evidence" value="ECO:0007669"/>
    <property type="project" value="InterPro"/>
</dbReference>
<evidence type="ECO:0000259" key="2">
    <source>
        <dbReference type="SMART" id="SM01140"/>
    </source>
</evidence>
<dbReference type="GO" id="GO:0003779">
    <property type="term" value="F:actin binding"/>
    <property type="evidence" value="ECO:0007669"/>
    <property type="project" value="InterPro"/>
</dbReference>
<feature type="compositionally biased region" description="Polar residues" evidence="1">
    <location>
        <begin position="869"/>
        <end position="882"/>
    </location>
</feature>
<feature type="compositionally biased region" description="Low complexity" evidence="1">
    <location>
        <begin position="679"/>
        <end position="689"/>
    </location>
</feature>
<gene>
    <name evidence="3" type="ORF">AAP_01272</name>
</gene>
<reference evidence="3 4" key="1">
    <citation type="journal article" date="2016" name="Genome Biol. Evol.">
        <title>Divergent and convergent evolution of fungal pathogenicity.</title>
        <authorList>
            <person name="Shang Y."/>
            <person name="Xiao G."/>
            <person name="Zheng P."/>
            <person name="Cen K."/>
            <person name="Zhan S."/>
            <person name="Wang C."/>
        </authorList>
    </citation>
    <scope>NUCLEOTIDE SEQUENCE [LARGE SCALE GENOMIC DNA]</scope>
    <source>
        <strain evidence="3 4">ARSEF 7405</strain>
    </source>
</reference>
<feature type="compositionally biased region" description="Basic and acidic residues" evidence="1">
    <location>
        <begin position="793"/>
        <end position="811"/>
    </location>
</feature>
<feature type="compositionally biased region" description="Polar residues" evidence="1">
    <location>
        <begin position="333"/>
        <end position="342"/>
    </location>
</feature>
<dbReference type="InterPro" id="IPR016024">
    <property type="entry name" value="ARM-type_fold"/>
</dbReference>
<evidence type="ECO:0000313" key="3">
    <source>
        <dbReference type="EMBL" id="KZZ95596.1"/>
    </source>
</evidence>
<dbReference type="Gene3D" id="1.25.10.10">
    <property type="entry name" value="Leucine-rich Repeat Variant"/>
    <property type="match status" value="1"/>
</dbReference>
<dbReference type="SUPFAM" id="SSF48371">
    <property type="entry name" value="ARM repeat"/>
    <property type="match status" value="1"/>
</dbReference>
<feature type="region of interest" description="Disordered" evidence="1">
    <location>
        <begin position="1"/>
        <end position="217"/>
    </location>
</feature>
<dbReference type="Pfam" id="PF06371">
    <property type="entry name" value="Drf_GBD"/>
    <property type="match status" value="1"/>
</dbReference>
<feature type="compositionally biased region" description="Gly residues" evidence="1">
    <location>
        <begin position="750"/>
        <end position="764"/>
    </location>
</feature>
<accession>A0A168BQA0</accession>
<dbReference type="EMBL" id="AZGZ01000004">
    <property type="protein sequence ID" value="KZZ95596.1"/>
    <property type="molecule type" value="Genomic_DNA"/>
</dbReference>
<feature type="region of interest" description="Disordered" evidence="1">
    <location>
        <begin position="633"/>
        <end position="689"/>
    </location>
</feature>
<feature type="compositionally biased region" description="Basic and acidic residues" evidence="1">
    <location>
        <begin position="300"/>
        <end position="315"/>
    </location>
</feature>
<feature type="region of interest" description="Disordered" evidence="1">
    <location>
        <begin position="252"/>
        <end position="481"/>
    </location>
</feature>
<dbReference type="OrthoDB" id="2155261at2759"/>
<feature type="compositionally biased region" description="Low complexity" evidence="1">
    <location>
        <begin position="638"/>
        <end position="672"/>
    </location>
</feature>
<feature type="compositionally biased region" description="Polar residues" evidence="1">
    <location>
        <begin position="87"/>
        <end position="116"/>
    </location>
</feature>
<feature type="compositionally biased region" description="Basic residues" evidence="1">
    <location>
        <begin position="828"/>
        <end position="838"/>
    </location>
</feature>
<feature type="compositionally biased region" description="Low complexity" evidence="1">
    <location>
        <begin position="136"/>
        <end position="165"/>
    </location>
</feature>
<feature type="region of interest" description="Disordered" evidence="1">
    <location>
        <begin position="744"/>
        <end position="882"/>
    </location>
</feature>
<feature type="compositionally biased region" description="Basic residues" evidence="1">
    <location>
        <begin position="556"/>
        <end position="568"/>
    </location>
</feature>
<feature type="compositionally biased region" description="Basic residues" evidence="1">
    <location>
        <begin position="199"/>
        <end position="217"/>
    </location>
</feature>
<feature type="compositionally biased region" description="Low complexity" evidence="1">
    <location>
        <begin position="846"/>
        <end position="856"/>
    </location>
</feature>
<feature type="domain" description="Formin GTPase-binding" evidence="2">
    <location>
        <begin position="683"/>
        <end position="1036"/>
    </location>
</feature>